<dbReference type="Proteomes" id="UP000017081">
    <property type="component" value="Unassembled WGS sequence"/>
</dbReference>
<dbReference type="RefSeq" id="WP_023052184.1">
    <property type="nucleotide sequence ID" value="NZ_CP173065.2"/>
</dbReference>
<gene>
    <name evidence="1" type="ORF">HMPREF0202_02656</name>
</gene>
<dbReference type="AlphaFoldDB" id="U7V6B3"/>
<dbReference type="PROSITE" id="PS51257">
    <property type="entry name" value="PROKAR_LIPOPROTEIN"/>
    <property type="match status" value="1"/>
</dbReference>
<comment type="caution">
    <text evidence="1">The sequence shown here is derived from an EMBL/GenBank/DDBJ whole genome shotgun (WGS) entry which is preliminary data.</text>
</comment>
<evidence type="ECO:0000313" key="1">
    <source>
        <dbReference type="EMBL" id="ERT66308.1"/>
    </source>
</evidence>
<dbReference type="eggNOG" id="ENOG50343RH">
    <property type="taxonomic scope" value="Bacteria"/>
</dbReference>
<sequence length="342" mass="40406">MRNLSYTKYIGISFILSFLLGCSAIMTSIGNNKISNAINIYNSRGTTTDGTLELISGLDYSSESQVGISQYQKQYFEITNTKNNILKNKYFTKQDINALNLYLLTIEEFKKIHTKFPTIKIDYNDFNNSKVKITKIFEDFVLKDEKLYISRNQKIQNINFYKKMNKYINSYIINSTISNLENDVTINLYVGSSFRGFSQLDYLLTNSLMYASDMNINRNLGNYIIFRGFNSFLKPNFKNYFIDFNFSNVYTRTLETKEEIKEKEKLFIVRKKITISGYYKIYSQNSAPHTKYFEFSENYTLKMREYNNSTFYDDERDILKNILEDKFSNIIRYDLDNLININ</sequence>
<evidence type="ECO:0000313" key="2">
    <source>
        <dbReference type="Proteomes" id="UP000017081"/>
    </source>
</evidence>
<proteinExistence type="predicted"/>
<protein>
    <recommendedName>
        <fullName evidence="3">Lipoprotein</fullName>
    </recommendedName>
</protein>
<dbReference type="HOGENOM" id="CLU_810607_0_0_0"/>
<dbReference type="EMBL" id="AXZF01000144">
    <property type="protein sequence ID" value="ERT66308.1"/>
    <property type="molecule type" value="Genomic_DNA"/>
</dbReference>
<evidence type="ECO:0008006" key="3">
    <source>
        <dbReference type="Google" id="ProtNLM"/>
    </source>
</evidence>
<reference evidence="1 2" key="1">
    <citation type="submission" date="2013-08" db="EMBL/GenBank/DDBJ databases">
        <authorList>
            <person name="Weinstock G."/>
            <person name="Sodergren E."/>
            <person name="Wylie T."/>
            <person name="Fulton L."/>
            <person name="Fulton R."/>
            <person name="Fronick C."/>
            <person name="O'Laughlin M."/>
            <person name="Godfrey J."/>
            <person name="Miner T."/>
            <person name="Herter B."/>
            <person name="Appelbaum E."/>
            <person name="Cordes M."/>
            <person name="Lek S."/>
            <person name="Wollam A."/>
            <person name="Pepin K.H."/>
            <person name="Palsikar V.B."/>
            <person name="Mitreva M."/>
            <person name="Wilson R.K."/>
        </authorList>
    </citation>
    <scope>NUCLEOTIDE SEQUENCE [LARGE SCALE GENOMIC DNA]</scope>
    <source>
        <strain evidence="1 2">ATCC BAA-474</strain>
    </source>
</reference>
<organism evidence="1 2">
    <name type="scientific">Cetobacterium somerae ATCC BAA-474</name>
    <dbReference type="NCBI Taxonomy" id="1319815"/>
    <lineage>
        <taxon>Bacteria</taxon>
        <taxon>Fusobacteriati</taxon>
        <taxon>Fusobacteriota</taxon>
        <taxon>Fusobacteriia</taxon>
        <taxon>Fusobacteriales</taxon>
        <taxon>Fusobacteriaceae</taxon>
        <taxon>Cetobacterium</taxon>
    </lineage>
</organism>
<accession>U7V6B3</accession>
<keyword evidence="2" id="KW-1185">Reference proteome</keyword>
<name>U7V6B3_9FUSO</name>